<gene>
    <name evidence="3" type="ORF">D3C57_120130</name>
</gene>
<protein>
    <submittedName>
        <fullName evidence="3">Uncharacterized protein</fullName>
    </submittedName>
</protein>
<organism evidence="3 4">
    <name type="scientific">Streptomyces rapamycinicus (strain ATCC 29253 / DSM 41530 / NRRL 5491 / AYB-994)</name>
    <name type="common">Streptomyces hygroscopicus (strain ATCC 29253)</name>
    <dbReference type="NCBI Taxonomy" id="1343740"/>
    <lineage>
        <taxon>Bacteria</taxon>
        <taxon>Bacillati</taxon>
        <taxon>Actinomycetota</taxon>
        <taxon>Actinomycetes</taxon>
        <taxon>Kitasatosporales</taxon>
        <taxon>Streptomycetaceae</taxon>
        <taxon>Streptomyces</taxon>
        <taxon>Streptomyces violaceusniger group</taxon>
    </lineage>
</organism>
<dbReference type="STRING" id="1343740.M271_23400"/>
<keyword evidence="2" id="KW-0472">Membrane</keyword>
<feature type="transmembrane region" description="Helical" evidence="2">
    <location>
        <begin position="311"/>
        <end position="332"/>
    </location>
</feature>
<feature type="coiled-coil region" evidence="1">
    <location>
        <begin position="465"/>
        <end position="523"/>
    </location>
</feature>
<evidence type="ECO:0000256" key="1">
    <source>
        <dbReference type="SAM" id="Coils"/>
    </source>
</evidence>
<evidence type="ECO:0000313" key="4">
    <source>
        <dbReference type="Proteomes" id="UP000281594"/>
    </source>
</evidence>
<feature type="transmembrane region" description="Helical" evidence="2">
    <location>
        <begin position="269"/>
        <end position="291"/>
    </location>
</feature>
<dbReference type="EMBL" id="QYCY01000001">
    <property type="protein sequence ID" value="RLV80729.1"/>
    <property type="molecule type" value="Genomic_DNA"/>
</dbReference>
<comment type="caution">
    <text evidence="3">The sequence shown here is derived from an EMBL/GenBank/DDBJ whole genome shotgun (WGS) entry which is preliminary data.</text>
</comment>
<dbReference type="AlphaFoldDB" id="A0A3L8RMS4"/>
<evidence type="ECO:0000313" key="3">
    <source>
        <dbReference type="EMBL" id="RLV80729.1"/>
    </source>
</evidence>
<reference evidence="3 4" key="1">
    <citation type="journal article" date="2018" name="J. Biol. Chem.">
        <title>Discovery of the actinoplanic acid pathway in Streptomyces rapamycinicus reveals a genetically conserved synergism with rapamycin.</title>
        <authorList>
            <person name="Mrak P."/>
            <person name="Krastel P."/>
            <person name="Pivk Lukancic P."/>
            <person name="Tao J."/>
            <person name="Pistorius D."/>
            <person name="Moore C.M."/>
        </authorList>
    </citation>
    <scope>NUCLEOTIDE SEQUENCE [LARGE SCALE GENOMIC DNA]</scope>
    <source>
        <strain evidence="3 4">NRRL 5491</strain>
    </source>
</reference>
<dbReference type="RefSeq" id="WP_148717807.1">
    <property type="nucleotide sequence ID" value="NC_022785.1"/>
</dbReference>
<accession>A0A3L8RMS4</accession>
<sequence>MSERRMRFTLDGSDRLSRVLNQAGDASDRLAAKLLKLGAIGGAAPMGAAVVAGTGAMVAAFASAGAAAGAFGAAVKPQLTAVTEASDLYTKAQDAAAKGGKEAAAAQKEYKDALAKMPPATRDTAKAFIGLKSDFSKWSDSLSKTTMPIFTKGLGTLRAMLPSLTPLVKTAAGALGGFVDRIDKSVKGGAFDRLVQRLDGAAKTTFPAFLNSAKNIVVGIAGIVNAFLPASGKMSTSLEDLTAKFAAWGQSLKGSEGFRKFLDMAGNGAGMLGTLGAAAGNLLVSLAPLLGTTATLANGFAKLINALPPETLQFIATSLVAVRLGVLGWAVAQRVLNASMRANVIGAIVTAVILVGAAFVTAWQKSQRFREIVTTVFAGLALPVLEFAKIALRGFKLVIGGILTFVSAVAGIGAKAFGWVPGVGKYFKKGADAVEQYRKDTNASFDKAIGKVDDWKKSVANMPRKVKLQGDITDLKDKIAEARQKLDDKNLSKARKAKLEADIREWNQKLHKAQTDLDRLSGKKAKPKIDAEPSALFDKVKRSQLALVGIKSPKPKIDAEPSGLFGAVKRSIASLNTVKGRKPAISASNSGVLSAVRNAQSWINGVHGRTVSINVVTVGLGAARAAIAALGGFARGGLVRGYASGGPIQGFPGGGPIAGPGTGTSDSILAMVSNGEFVMRAKAVARYGVRFMRALNEGRLHLGQAQASASSSAAGSAASGTGDLRTAGVDMVRGLIAGMTSQAGALQAAAGRTAGAALLGVRSELEIASPSKKMAKLGRDAGAGMVKGLTGTKAQISSISKTLAKDIWDAFSGTKDNRLVAQLNRTTKRLQSLASQRDSIAKKIADAKKFAGDTAATAKEGAQLSNLGIEEGQVTAGSIKAGLADRLAKIKQFTKYVDLLGKRGLHKSVLRQILNMGPEAGYAYASALAGADKGTLGTINSLQTRVNTGADNLGRLGADRMYDSGKNAGKGFLKGLEGQQKNIEKLMLNIAKGMQKAIRRALGIKSPSTVMAQIGRYSTEGLARGLLDRVPVVESAMDTVAGTVAAVRPVPGAPAAVPARASAEPRVMHVQVDVSGALDPIATAKEIRKMFLKLQRDFGGMNLGVSL</sequence>
<proteinExistence type="predicted"/>
<feature type="transmembrane region" description="Helical" evidence="2">
    <location>
        <begin position="344"/>
        <end position="363"/>
    </location>
</feature>
<evidence type="ECO:0000256" key="2">
    <source>
        <dbReference type="SAM" id="Phobius"/>
    </source>
</evidence>
<feature type="transmembrane region" description="Helical" evidence="2">
    <location>
        <begin position="369"/>
        <end position="385"/>
    </location>
</feature>
<name>A0A3L8RMS4_STRRN</name>
<keyword evidence="2" id="KW-1133">Transmembrane helix</keyword>
<keyword evidence="2" id="KW-0812">Transmembrane</keyword>
<dbReference type="Proteomes" id="UP000281594">
    <property type="component" value="Unassembled WGS sequence"/>
</dbReference>
<keyword evidence="1" id="KW-0175">Coiled coil</keyword>
<feature type="transmembrane region" description="Helical" evidence="2">
    <location>
        <begin position="397"/>
        <end position="420"/>
    </location>
</feature>